<evidence type="ECO:0000313" key="2">
    <source>
        <dbReference type="EMBL" id="KAJ9164998.1"/>
    </source>
</evidence>
<dbReference type="AlphaFoldDB" id="A0AA38RZM6"/>
<evidence type="ECO:0000256" key="1">
    <source>
        <dbReference type="SAM" id="MobiDB-lite"/>
    </source>
</evidence>
<comment type="caution">
    <text evidence="2">The sequence shown here is derived from an EMBL/GenBank/DDBJ whole genome shotgun (WGS) entry which is preliminary data.</text>
</comment>
<protein>
    <submittedName>
        <fullName evidence="2">Uncharacterized protein</fullName>
    </submittedName>
</protein>
<accession>A0AA38RZM6</accession>
<reference evidence="2" key="1">
    <citation type="submission" date="2022-07" db="EMBL/GenBank/DDBJ databases">
        <title>Fungi with potential for degradation of polypropylene.</title>
        <authorList>
            <person name="Gostincar C."/>
        </authorList>
    </citation>
    <scope>NUCLEOTIDE SEQUENCE</scope>
    <source>
        <strain evidence="2">EXF-13287</strain>
    </source>
</reference>
<proteinExistence type="predicted"/>
<organism evidence="2 3">
    <name type="scientific">Coniochaeta hoffmannii</name>
    <dbReference type="NCBI Taxonomy" id="91930"/>
    <lineage>
        <taxon>Eukaryota</taxon>
        <taxon>Fungi</taxon>
        <taxon>Dikarya</taxon>
        <taxon>Ascomycota</taxon>
        <taxon>Pezizomycotina</taxon>
        <taxon>Sordariomycetes</taxon>
        <taxon>Sordariomycetidae</taxon>
        <taxon>Coniochaetales</taxon>
        <taxon>Coniochaetaceae</taxon>
        <taxon>Coniochaeta</taxon>
    </lineage>
</organism>
<keyword evidence="3" id="KW-1185">Reference proteome</keyword>
<evidence type="ECO:0000313" key="3">
    <source>
        <dbReference type="Proteomes" id="UP001174691"/>
    </source>
</evidence>
<dbReference type="Proteomes" id="UP001174691">
    <property type="component" value="Unassembled WGS sequence"/>
</dbReference>
<feature type="compositionally biased region" description="Basic and acidic residues" evidence="1">
    <location>
        <begin position="60"/>
        <end position="71"/>
    </location>
</feature>
<feature type="region of interest" description="Disordered" evidence="1">
    <location>
        <begin position="60"/>
        <end position="93"/>
    </location>
</feature>
<sequence>MGAPTAGAAGNGYDRQYLHDAQGLRSNLPRQERVVRYEYVNHGHIDEGRVQRTYGHGEIYRTQDPSTDRAAPRAPGAPPVPRPSRQDGVIYIE</sequence>
<name>A0AA38RZM6_9PEZI</name>
<dbReference type="EMBL" id="JANBVN010000007">
    <property type="protein sequence ID" value="KAJ9164998.1"/>
    <property type="molecule type" value="Genomic_DNA"/>
</dbReference>
<gene>
    <name evidence="2" type="ORF">NKR19_g750</name>
</gene>